<reference evidence="1 2" key="2">
    <citation type="journal article" date="2012" name="Stand. Genomic Sci.">
        <title>Complete Genome Sequence of Clostridium clariflavum DSM 19732.</title>
        <authorList>
            <person name="Izquierdo J.A."/>
            <person name="Goodwin L."/>
            <person name="Davenport K.W."/>
            <person name="Teshima H."/>
            <person name="Bruce D."/>
            <person name="Detter C."/>
            <person name="Tapia R."/>
            <person name="Han S."/>
            <person name="Land M."/>
            <person name="Hauser L."/>
            <person name="Jeffries C.D."/>
            <person name="Han J."/>
            <person name="Pitluck S."/>
            <person name="Nolan M."/>
            <person name="Chen A."/>
            <person name="Huntemann M."/>
            <person name="Mavromatis K."/>
            <person name="Mikhailova N."/>
            <person name="Liolios K."/>
            <person name="Woyke T."/>
            <person name="Lynd L.R."/>
        </authorList>
    </citation>
    <scope>NUCLEOTIDE SEQUENCE [LARGE SCALE GENOMIC DNA]</scope>
    <source>
        <strain evidence="2">DSM 19732 / NBRC 101661 / EBR45</strain>
    </source>
</reference>
<dbReference type="Proteomes" id="UP000005435">
    <property type="component" value="Chromosome"/>
</dbReference>
<evidence type="ECO:0000313" key="2">
    <source>
        <dbReference type="Proteomes" id="UP000005435"/>
    </source>
</evidence>
<dbReference type="RefSeq" id="WP_014254032.1">
    <property type="nucleotide sequence ID" value="NC_016627.1"/>
</dbReference>
<sequence>MEMKNLLENMFSTHINTPEHCEAVNEANNKVFDSIYNLLSKDHVLKIDPILNDYFYEVEKRGFIDGFKEATRLIVESFSKLAVSNWDLFMGSTETITRLFLDHTQDPDYSSSAAVLDHKARKTIEAAVPQRLFDEIDSIICDYAFEIEKRGWTDGYKMAMALMAEALSR</sequence>
<dbReference type="KEGG" id="ccl:Clocl_0696"/>
<proteinExistence type="predicted"/>
<organism evidence="1 2">
    <name type="scientific">Acetivibrio clariflavus (strain DSM 19732 / NBRC 101661 / EBR45)</name>
    <name type="common">Clostridium clariflavum</name>
    <dbReference type="NCBI Taxonomy" id="720554"/>
    <lineage>
        <taxon>Bacteria</taxon>
        <taxon>Bacillati</taxon>
        <taxon>Bacillota</taxon>
        <taxon>Clostridia</taxon>
        <taxon>Eubacteriales</taxon>
        <taxon>Oscillospiraceae</taxon>
        <taxon>Acetivibrio</taxon>
    </lineage>
</organism>
<gene>
    <name evidence="1" type="ordered locus">Clocl_0696</name>
</gene>
<reference evidence="2" key="1">
    <citation type="submission" date="2011-12" db="EMBL/GenBank/DDBJ databases">
        <title>Complete sequence of Clostridium clariflavum DSM 19732.</title>
        <authorList>
            <consortium name="US DOE Joint Genome Institute"/>
            <person name="Lucas S."/>
            <person name="Han J."/>
            <person name="Lapidus A."/>
            <person name="Cheng J.-F."/>
            <person name="Goodwin L."/>
            <person name="Pitluck S."/>
            <person name="Peters L."/>
            <person name="Teshima H."/>
            <person name="Detter J.C."/>
            <person name="Han C."/>
            <person name="Tapia R."/>
            <person name="Land M."/>
            <person name="Hauser L."/>
            <person name="Kyrpides N."/>
            <person name="Ivanova N."/>
            <person name="Pagani I."/>
            <person name="Kitzmiller T."/>
            <person name="Lynd L."/>
            <person name="Izquierdo J."/>
            <person name="Woyke T."/>
        </authorList>
    </citation>
    <scope>NUCLEOTIDE SEQUENCE [LARGE SCALE GENOMIC DNA]</scope>
    <source>
        <strain evidence="2">DSM 19732 / NBRC 101661 / EBR45</strain>
    </source>
</reference>
<keyword evidence="2" id="KW-1185">Reference proteome</keyword>
<evidence type="ECO:0000313" key="1">
    <source>
        <dbReference type="EMBL" id="AEV67401.1"/>
    </source>
</evidence>
<name>G8LUR1_ACECE</name>
<dbReference type="STRING" id="720554.Clocl_0696"/>
<protein>
    <submittedName>
        <fullName evidence="1">Uncharacterized protein</fullName>
    </submittedName>
</protein>
<dbReference type="HOGENOM" id="CLU_1575736_0_0_9"/>
<dbReference type="AlphaFoldDB" id="G8LUR1"/>
<accession>G8LUR1</accession>
<dbReference type="EMBL" id="CP003065">
    <property type="protein sequence ID" value="AEV67401.1"/>
    <property type="molecule type" value="Genomic_DNA"/>
</dbReference>